<proteinExistence type="inferred from homology"/>
<evidence type="ECO:0000256" key="1">
    <source>
        <dbReference type="ARBA" id="ARBA00006484"/>
    </source>
</evidence>
<dbReference type="SUPFAM" id="SSF51735">
    <property type="entry name" value="NAD(P)-binding Rossmann-fold domains"/>
    <property type="match status" value="1"/>
</dbReference>
<gene>
    <name evidence="3" type="ORF">Phou_089450</name>
</gene>
<dbReference type="Gene3D" id="3.40.50.720">
    <property type="entry name" value="NAD(P)-binding Rossmann-like Domain"/>
    <property type="match status" value="1"/>
</dbReference>
<dbReference type="GO" id="GO:0016491">
    <property type="term" value="F:oxidoreductase activity"/>
    <property type="evidence" value="ECO:0007669"/>
    <property type="project" value="UniProtKB-KW"/>
</dbReference>
<evidence type="ECO:0000256" key="2">
    <source>
        <dbReference type="ARBA" id="ARBA00023002"/>
    </source>
</evidence>
<comment type="caution">
    <text evidence="3">The sequence shown here is derived from an EMBL/GenBank/DDBJ whole genome shotgun (WGS) entry which is preliminary data.</text>
</comment>
<dbReference type="AlphaFoldDB" id="A0A6V8KW17"/>
<dbReference type="PRINTS" id="PR00081">
    <property type="entry name" value="GDHRDH"/>
</dbReference>
<protein>
    <submittedName>
        <fullName evidence="3">Short-chain dehydrogenase</fullName>
    </submittedName>
</protein>
<accession>A0A6V8KW17</accession>
<dbReference type="EMBL" id="BLPF01000004">
    <property type="protein sequence ID" value="GFJ84765.1"/>
    <property type="molecule type" value="Genomic_DNA"/>
</dbReference>
<sequence>MSGSREATGLDHDGGRAPSDGAWRAQSVVVVGGSAGIGLEVARFFADLGDDVVLTSRDAGRAERVAKEVGARGVALDLAEPETIADALAGVERVDHLVLAAIERDHNTAAEYAIERAIRLVTLKLVGYTEVVHTLVPKMHQGSSIVVFGGQAMQRPYPGSTTVSTVNGGVVGLVHTLACELAPIRVNGIHPGIVGDSPYWEGKPLDAVVARTPLGRLAVMNEVRDAVVFLLRNGAINGVNLPVDGGWLLK</sequence>
<dbReference type="PANTHER" id="PTHR43477:SF1">
    <property type="entry name" value="DIHYDROANTICAPSIN 7-DEHYDROGENASE"/>
    <property type="match status" value="1"/>
</dbReference>
<keyword evidence="4" id="KW-1185">Reference proteome</keyword>
<reference evidence="3 4" key="2">
    <citation type="submission" date="2020-03" db="EMBL/GenBank/DDBJ databases">
        <authorList>
            <person name="Ichikawa N."/>
            <person name="Kimura A."/>
            <person name="Kitahashi Y."/>
            <person name="Uohara A."/>
        </authorList>
    </citation>
    <scope>NUCLEOTIDE SEQUENCE [LARGE SCALE GENOMIC DNA]</scope>
    <source>
        <strain evidence="3 4">NBRC 108639</strain>
    </source>
</reference>
<dbReference type="InterPro" id="IPR002347">
    <property type="entry name" value="SDR_fam"/>
</dbReference>
<dbReference type="CDD" id="cd05233">
    <property type="entry name" value="SDR_c"/>
    <property type="match status" value="1"/>
</dbReference>
<evidence type="ECO:0000313" key="4">
    <source>
        <dbReference type="Proteomes" id="UP000482800"/>
    </source>
</evidence>
<dbReference type="Pfam" id="PF13561">
    <property type="entry name" value="adh_short_C2"/>
    <property type="match status" value="1"/>
</dbReference>
<evidence type="ECO:0000313" key="3">
    <source>
        <dbReference type="EMBL" id="GFJ84765.1"/>
    </source>
</evidence>
<dbReference type="InterPro" id="IPR036291">
    <property type="entry name" value="NAD(P)-bd_dom_sf"/>
</dbReference>
<comment type="similarity">
    <text evidence="1">Belongs to the short-chain dehydrogenases/reductases (SDR) family.</text>
</comment>
<dbReference type="InterPro" id="IPR051122">
    <property type="entry name" value="SDR_DHRS6-like"/>
</dbReference>
<keyword evidence="2" id="KW-0560">Oxidoreductase</keyword>
<reference evidence="3 4" key="1">
    <citation type="submission" date="2020-03" db="EMBL/GenBank/DDBJ databases">
        <title>Whole genome shotgun sequence of Phytohabitans houttuyneae NBRC 108639.</title>
        <authorList>
            <person name="Komaki H."/>
            <person name="Tamura T."/>
        </authorList>
    </citation>
    <scope>NUCLEOTIDE SEQUENCE [LARGE SCALE GENOMIC DNA]</scope>
    <source>
        <strain evidence="3 4">NBRC 108639</strain>
    </source>
</reference>
<name>A0A6V8KW17_9ACTN</name>
<dbReference type="Proteomes" id="UP000482800">
    <property type="component" value="Unassembled WGS sequence"/>
</dbReference>
<organism evidence="3 4">
    <name type="scientific">Phytohabitans houttuyneae</name>
    <dbReference type="NCBI Taxonomy" id="1076126"/>
    <lineage>
        <taxon>Bacteria</taxon>
        <taxon>Bacillati</taxon>
        <taxon>Actinomycetota</taxon>
        <taxon>Actinomycetes</taxon>
        <taxon>Micromonosporales</taxon>
        <taxon>Micromonosporaceae</taxon>
    </lineage>
</organism>
<dbReference type="PANTHER" id="PTHR43477">
    <property type="entry name" value="DIHYDROANTICAPSIN 7-DEHYDROGENASE"/>
    <property type="match status" value="1"/>
</dbReference>
<dbReference type="RefSeq" id="WP_173069502.1">
    <property type="nucleotide sequence ID" value="NZ_BAABGO010000008.1"/>
</dbReference>